<evidence type="ECO:0000313" key="2">
    <source>
        <dbReference type="EMBL" id="KNZ63894.1"/>
    </source>
</evidence>
<dbReference type="Proteomes" id="UP000037035">
    <property type="component" value="Unassembled WGS sequence"/>
</dbReference>
<organism evidence="2 3">
    <name type="scientific">Puccinia sorghi</name>
    <dbReference type="NCBI Taxonomy" id="27349"/>
    <lineage>
        <taxon>Eukaryota</taxon>
        <taxon>Fungi</taxon>
        <taxon>Dikarya</taxon>
        <taxon>Basidiomycota</taxon>
        <taxon>Pucciniomycotina</taxon>
        <taxon>Pucciniomycetes</taxon>
        <taxon>Pucciniales</taxon>
        <taxon>Pucciniaceae</taxon>
        <taxon>Puccinia</taxon>
    </lineage>
</organism>
<feature type="chain" id="PRO_5005568746" evidence="1">
    <location>
        <begin position="20"/>
        <end position="589"/>
    </location>
</feature>
<dbReference type="VEuPathDB" id="FungiDB:VP01_1087g2"/>
<dbReference type="EMBL" id="LAVV01000976">
    <property type="protein sequence ID" value="KNZ63894.1"/>
    <property type="molecule type" value="Genomic_DNA"/>
</dbReference>
<gene>
    <name evidence="2" type="ORF">VP01_1087g2</name>
</gene>
<sequence>MVFAMILLLSPAFFLSPRCVPFATCHSRIPWTHTRRQWRFSPSLNSCYICHVPNLNCVYVLLYPLSQGGLDTKIMGHSTSGCSLFSFKLRFDASRFSAMSLGSGLLNLDRLNINSKFCLVQNQTKANKYSSMRLKRRQLNVGLMPRPIKALVVMSRRAILKMWSQSERVRDKMIWRRCHSSHGRISTQSFEFGIRSSRLRHLDSKKSSSDLPEFWQVIMHKKNASSCQYYSKLLALKIGPFIHLNLPKRLVIMRGFQISHRLPHSCSRWQKHNYELFLPQYPDPESSPHLEPQWSEQIFFFTFISQPAKTQVSEQVACAVKVSYHNLWLGIGKKGVAICLGFSILAVQNSPTNDHKMTKLIFNINFLVAEGLDIPCLQQITFPSKIEDISGRSSNRFWIFVLIQEILQKPINLKFINNFATIRKLSSMKSYSVLSFHIINPTGLFTNYLKLNGILIEFYLGLPTGPNPKFLLLLLVIDKKDTSWFDLFWWNLQLRKMYKLFAFLQMREESERYSLNLQLNSKLNLVALNSQLYPLFLSSYIQMLFLIKKFTPKSPKFLCYDLATPSGTCQGFPQLGDYLQPPHLCTFPS</sequence>
<accession>A0A0L6VT76</accession>
<comment type="caution">
    <text evidence="2">The sequence shown here is derived from an EMBL/GenBank/DDBJ whole genome shotgun (WGS) entry which is preliminary data.</text>
</comment>
<reference evidence="2 3" key="1">
    <citation type="submission" date="2015-08" db="EMBL/GenBank/DDBJ databases">
        <title>Next Generation Sequencing and Analysis of the Genome of Puccinia sorghi L Schw, the Causal Agent of Maize Common Rust.</title>
        <authorList>
            <person name="Rochi L."/>
            <person name="Burguener G."/>
            <person name="Darino M."/>
            <person name="Turjanski A."/>
            <person name="Kreff E."/>
            <person name="Dieguez M.J."/>
            <person name="Sacco F."/>
        </authorList>
    </citation>
    <scope>NUCLEOTIDE SEQUENCE [LARGE SCALE GENOMIC DNA]</scope>
    <source>
        <strain evidence="2 3">RO10H11247</strain>
    </source>
</reference>
<proteinExistence type="predicted"/>
<evidence type="ECO:0000256" key="1">
    <source>
        <dbReference type="SAM" id="SignalP"/>
    </source>
</evidence>
<evidence type="ECO:0000313" key="3">
    <source>
        <dbReference type="Proteomes" id="UP000037035"/>
    </source>
</evidence>
<keyword evidence="1" id="KW-0732">Signal</keyword>
<dbReference type="AlphaFoldDB" id="A0A0L6VT76"/>
<protein>
    <submittedName>
        <fullName evidence="2">Putative signal peptide protein</fullName>
    </submittedName>
</protein>
<name>A0A0L6VT76_9BASI</name>
<feature type="signal peptide" evidence="1">
    <location>
        <begin position="1"/>
        <end position="19"/>
    </location>
</feature>
<keyword evidence="3" id="KW-1185">Reference proteome</keyword>